<evidence type="ECO:0000313" key="1">
    <source>
        <dbReference type="EMBL" id="JAE33762.1"/>
    </source>
</evidence>
<sequence length="75" mass="8839">MQKCQTYFWQITTVWNLTVVQSRPDTTQSMSTSYNKITLFSDFPFYIQHRKLCRLLSPTKIAKPPPYCISMELSV</sequence>
<protein>
    <submittedName>
        <fullName evidence="1">Uncharacterized protein</fullName>
    </submittedName>
</protein>
<accession>A0A0A9HAI9</accession>
<dbReference type="AlphaFoldDB" id="A0A0A9HAI9"/>
<name>A0A0A9HAI9_ARUDO</name>
<reference evidence="1" key="1">
    <citation type="submission" date="2014-09" db="EMBL/GenBank/DDBJ databases">
        <authorList>
            <person name="Magalhaes I.L.F."/>
            <person name="Oliveira U."/>
            <person name="Santos F.R."/>
            <person name="Vidigal T.H.D.A."/>
            <person name="Brescovit A.D."/>
            <person name="Santos A.J."/>
        </authorList>
    </citation>
    <scope>NUCLEOTIDE SEQUENCE</scope>
    <source>
        <tissue evidence="1">Shoot tissue taken approximately 20 cm above the soil surface</tissue>
    </source>
</reference>
<dbReference type="EMBL" id="GBRH01164134">
    <property type="protein sequence ID" value="JAE33762.1"/>
    <property type="molecule type" value="Transcribed_RNA"/>
</dbReference>
<organism evidence="1">
    <name type="scientific">Arundo donax</name>
    <name type="common">Giant reed</name>
    <name type="synonym">Donax arundinaceus</name>
    <dbReference type="NCBI Taxonomy" id="35708"/>
    <lineage>
        <taxon>Eukaryota</taxon>
        <taxon>Viridiplantae</taxon>
        <taxon>Streptophyta</taxon>
        <taxon>Embryophyta</taxon>
        <taxon>Tracheophyta</taxon>
        <taxon>Spermatophyta</taxon>
        <taxon>Magnoliopsida</taxon>
        <taxon>Liliopsida</taxon>
        <taxon>Poales</taxon>
        <taxon>Poaceae</taxon>
        <taxon>PACMAD clade</taxon>
        <taxon>Arundinoideae</taxon>
        <taxon>Arundineae</taxon>
        <taxon>Arundo</taxon>
    </lineage>
</organism>
<reference evidence="1" key="2">
    <citation type="journal article" date="2015" name="Data Brief">
        <title>Shoot transcriptome of the giant reed, Arundo donax.</title>
        <authorList>
            <person name="Barrero R.A."/>
            <person name="Guerrero F.D."/>
            <person name="Moolhuijzen P."/>
            <person name="Goolsby J.A."/>
            <person name="Tidwell J."/>
            <person name="Bellgard S.E."/>
            <person name="Bellgard M.I."/>
        </authorList>
    </citation>
    <scope>NUCLEOTIDE SEQUENCE</scope>
    <source>
        <tissue evidence="1">Shoot tissue taken approximately 20 cm above the soil surface</tissue>
    </source>
</reference>
<proteinExistence type="predicted"/>